<dbReference type="InterPro" id="IPR023562">
    <property type="entry name" value="ClpP/TepA"/>
</dbReference>
<dbReference type="SUPFAM" id="SSF52096">
    <property type="entry name" value="ClpP/crotonase"/>
    <property type="match status" value="1"/>
</dbReference>
<feature type="region of interest" description="Disordered" evidence="7">
    <location>
        <begin position="210"/>
        <end position="239"/>
    </location>
</feature>
<feature type="compositionally biased region" description="Basic and acidic residues" evidence="7">
    <location>
        <begin position="259"/>
        <end position="270"/>
    </location>
</feature>
<dbReference type="Pfam" id="PF00574">
    <property type="entry name" value="CLP_protease"/>
    <property type="match status" value="1"/>
</dbReference>
<protein>
    <recommendedName>
        <fullName evidence="6">ATP-dependent Clp protease proteolytic subunit</fullName>
    </recommendedName>
</protein>
<evidence type="ECO:0000256" key="1">
    <source>
        <dbReference type="ARBA" id="ARBA00007039"/>
    </source>
</evidence>
<keyword evidence="2" id="KW-0963">Cytoplasm</keyword>
<evidence type="ECO:0000313" key="8">
    <source>
        <dbReference type="EMBL" id="TGE15242.1"/>
    </source>
</evidence>
<dbReference type="CDD" id="cd07016">
    <property type="entry name" value="S14_ClpP_1"/>
    <property type="match status" value="1"/>
</dbReference>
<dbReference type="GO" id="GO:0008233">
    <property type="term" value="F:peptidase activity"/>
    <property type="evidence" value="ECO:0007669"/>
    <property type="project" value="UniProtKB-KW"/>
</dbReference>
<evidence type="ECO:0000256" key="4">
    <source>
        <dbReference type="ARBA" id="ARBA00022801"/>
    </source>
</evidence>
<dbReference type="NCBIfam" id="NF045542">
    <property type="entry name" value="Clp_rel_HeadMat"/>
    <property type="match status" value="1"/>
</dbReference>
<dbReference type="GO" id="GO:0006508">
    <property type="term" value="P:proteolysis"/>
    <property type="evidence" value="ECO:0007669"/>
    <property type="project" value="UniProtKB-KW"/>
</dbReference>
<dbReference type="PRINTS" id="PR00127">
    <property type="entry name" value="CLPPROTEASEP"/>
</dbReference>
<dbReference type="PANTHER" id="PTHR10381:SF70">
    <property type="entry name" value="ATP-DEPENDENT CLP PROTEASE PROTEOLYTIC SUBUNIT"/>
    <property type="match status" value="1"/>
</dbReference>
<evidence type="ECO:0000256" key="2">
    <source>
        <dbReference type="ARBA" id="ARBA00022490"/>
    </source>
</evidence>
<dbReference type="Proteomes" id="UP000297598">
    <property type="component" value="Unassembled WGS sequence"/>
</dbReference>
<accession>A0ABY2KVZ6</accession>
<evidence type="ECO:0000256" key="3">
    <source>
        <dbReference type="ARBA" id="ARBA00022670"/>
    </source>
</evidence>
<dbReference type="InterPro" id="IPR029045">
    <property type="entry name" value="ClpP/crotonase-like_dom_sf"/>
</dbReference>
<organism evidence="8 9">
    <name type="scientific">Staphylococcus petrasii</name>
    <dbReference type="NCBI Taxonomy" id="1276936"/>
    <lineage>
        <taxon>Bacteria</taxon>
        <taxon>Bacillati</taxon>
        <taxon>Bacillota</taxon>
        <taxon>Bacilli</taxon>
        <taxon>Bacillales</taxon>
        <taxon>Staphylococcaceae</taxon>
        <taxon>Staphylococcus</taxon>
    </lineage>
</organism>
<keyword evidence="9" id="KW-1185">Reference proteome</keyword>
<dbReference type="EMBL" id="SRLS01000025">
    <property type="protein sequence ID" value="TGE15242.1"/>
    <property type="molecule type" value="Genomic_DNA"/>
</dbReference>
<proteinExistence type="inferred from homology"/>
<evidence type="ECO:0000313" key="9">
    <source>
        <dbReference type="Proteomes" id="UP000297598"/>
    </source>
</evidence>
<dbReference type="PANTHER" id="PTHR10381">
    <property type="entry name" value="ATP-DEPENDENT CLP PROTEASE PROTEOLYTIC SUBUNIT"/>
    <property type="match status" value="1"/>
</dbReference>
<comment type="caution">
    <text evidence="8">The sequence shown here is derived from an EMBL/GenBank/DDBJ whole genome shotgun (WGS) entry which is preliminary data.</text>
</comment>
<evidence type="ECO:0000256" key="7">
    <source>
        <dbReference type="SAM" id="MobiDB-lite"/>
    </source>
</evidence>
<gene>
    <name evidence="8" type="ORF">BJR09_11895</name>
</gene>
<evidence type="ECO:0000256" key="5">
    <source>
        <dbReference type="ARBA" id="ARBA00022825"/>
    </source>
</evidence>
<feature type="compositionally biased region" description="Polar residues" evidence="7">
    <location>
        <begin position="277"/>
        <end position="287"/>
    </location>
</feature>
<dbReference type="Gene3D" id="3.90.226.10">
    <property type="entry name" value="2-enoyl-CoA Hydratase, Chain A, domain 1"/>
    <property type="match status" value="1"/>
</dbReference>
<dbReference type="RefSeq" id="WP_135377928.1">
    <property type="nucleotide sequence ID" value="NZ_SRLS01000025.1"/>
</dbReference>
<keyword evidence="4" id="KW-0378">Hydrolase</keyword>
<evidence type="ECO:0000256" key="6">
    <source>
        <dbReference type="RuleBase" id="RU003567"/>
    </source>
</evidence>
<reference evidence="8 9" key="1">
    <citation type="submission" date="2019-04" db="EMBL/GenBank/DDBJ databases">
        <title>Genomic characterization of Staphylococcus petrasii strains.</title>
        <authorList>
            <person name="Vrbovska V."/>
            <person name="Kovarovic V."/>
            <person name="Maslanova I."/>
            <person name="Indrakova A."/>
            <person name="Petras P."/>
            <person name="Sedo O."/>
            <person name="Svec P."/>
            <person name="Fisarova L."/>
            <person name="Sedlacek I."/>
            <person name="Doskar J."/>
            <person name="Pantucek R."/>
        </authorList>
    </citation>
    <scope>NUCLEOTIDE SEQUENCE [LARGE SCALE GENOMIC DNA]</scope>
    <source>
        <strain evidence="8 9">P5404</strain>
    </source>
</reference>
<feature type="compositionally biased region" description="Basic and acidic residues" evidence="7">
    <location>
        <begin position="226"/>
        <end position="239"/>
    </location>
</feature>
<keyword evidence="3 8" id="KW-0645">Protease</keyword>
<feature type="region of interest" description="Disordered" evidence="7">
    <location>
        <begin position="259"/>
        <end position="287"/>
    </location>
</feature>
<keyword evidence="5" id="KW-0720">Serine protease</keyword>
<comment type="similarity">
    <text evidence="1 6">Belongs to the peptidase S14 family.</text>
</comment>
<dbReference type="InterPro" id="IPR001907">
    <property type="entry name" value="ClpP"/>
</dbReference>
<sequence length="287" mass="31922">MQVDKSKGFFNVKKTSPTSASIDMYGEIVDERMNDVETSAVSFKQALKDLGDVENITLNINSPGGSVFSGIAIYNMIKNHKSHITANVQGLAASIATVIAMGADKVVMPSNSMMMIHNAWTIAIGNANDLRKHADDLDKINNTVFNSYVAKNPDIDHALLQKMLDEETWLSAEECKDLGLIDEIQNATPIAAKISPEMEAQFKNMPNKFKHYNVDNLPQEQDTPPQEEKKPEEKGIDAKVVNDKLDDIFTLLKDVAKSVVKDDSKQEDNPPKPPEQPLNNKFNRFTF</sequence>
<name>A0ABY2KVZ6_9STAP</name>